<keyword evidence="2 6" id="KW-0812">Transmembrane</keyword>
<feature type="domain" description="NfeD integral membrane" evidence="8">
    <location>
        <begin position="297"/>
        <end position="413"/>
    </location>
</feature>
<name>A0A3B1DQ93_9ZZZZ</name>
<dbReference type="SUPFAM" id="SSF141322">
    <property type="entry name" value="NfeD domain-like"/>
    <property type="match status" value="1"/>
</dbReference>
<evidence type="ECO:0000256" key="6">
    <source>
        <dbReference type="SAM" id="Phobius"/>
    </source>
</evidence>
<feature type="region of interest" description="Disordered" evidence="5">
    <location>
        <begin position="170"/>
        <end position="195"/>
    </location>
</feature>
<evidence type="ECO:0000256" key="4">
    <source>
        <dbReference type="ARBA" id="ARBA00023136"/>
    </source>
</evidence>
<gene>
    <name evidence="10" type="ORF">MNBD_UNCLBAC01-2022</name>
</gene>
<evidence type="ECO:0000256" key="2">
    <source>
        <dbReference type="ARBA" id="ARBA00022692"/>
    </source>
</evidence>
<feature type="transmembrane region" description="Helical" evidence="6">
    <location>
        <begin position="397"/>
        <end position="418"/>
    </location>
</feature>
<dbReference type="AlphaFoldDB" id="A0A3B1DQ93"/>
<dbReference type="EMBL" id="UOGJ01000153">
    <property type="protein sequence ID" value="VAX38238.1"/>
    <property type="molecule type" value="Genomic_DNA"/>
</dbReference>
<evidence type="ECO:0000259" key="8">
    <source>
        <dbReference type="Pfam" id="PF24961"/>
    </source>
</evidence>
<dbReference type="InterPro" id="IPR052165">
    <property type="entry name" value="Membrane_assoc_protease"/>
</dbReference>
<evidence type="ECO:0000259" key="7">
    <source>
        <dbReference type="Pfam" id="PF01957"/>
    </source>
</evidence>
<dbReference type="InterPro" id="IPR056738">
    <property type="entry name" value="NfeD1b_N"/>
</dbReference>
<dbReference type="Pfam" id="PF01957">
    <property type="entry name" value="NfeD"/>
    <property type="match status" value="1"/>
</dbReference>
<dbReference type="GO" id="GO:0016020">
    <property type="term" value="C:membrane"/>
    <property type="evidence" value="ECO:0007669"/>
    <property type="project" value="UniProtKB-SubCell"/>
</dbReference>
<evidence type="ECO:0000259" key="9">
    <source>
        <dbReference type="Pfam" id="PF25145"/>
    </source>
</evidence>
<feature type="transmembrane region" description="Helical" evidence="6">
    <location>
        <begin position="7"/>
        <end position="29"/>
    </location>
</feature>
<dbReference type="Gene3D" id="2.40.50.140">
    <property type="entry name" value="Nucleic acid-binding proteins"/>
    <property type="match status" value="1"/>
</dbReference>
<organism evidence="10">
    <name type="scientific">hydrothermal vent metagenome</name>
    <dbReference type="NCBI Taxonomy" id="652676"/>
    <lineage>
        <taxon>unclassified sequences</taxon>
        <taxon>metagenomes</taxon>
        <taxon>ecological metagenomes</taxon>
    </lineage>
</organism>
<feature type="domain" description="NfeD1b N-terminal" evidence="9">
    <location>
        <begin position="36"/>
        <end position="147"/>
    </location>
</feature>
<accession>A0A3B1DQ93</accession>
<protein>
    <submittedName>
        <fullName evidence="10">Membrane-bound ClpP-class protease associated with aq_911</fullName>
    </submittedName>
</protein>
<feature type="transmembrane region" description="Helical" evidence="6">
    <location>
        <begin position="289"/>
        <end position="311"/>
    </location>
</feature>
<dbReference type="PANTHER" id="PTHR33507:SF4">
    <property type="entry name" value="NODULATION COMPETITIVENESS PROTEIN NFED"/>
    <property type="match status" value="1"/>
</dbReference>
<dbReference type="SUPFAM" id="SSF52096">
    <property type="entry name" value="ClpP/crotonase"/>
    <property type="match status" value="1"/>
</dbReference>
<evidence type="ECO:0000256" key="3">
    <source>
        <dbReference type="ARBA" id="ARBA00022989"/>
    </source>
</evidence>
<keyword evidence="10" id="KW-0378">Hydrolase</keyword>
<keyword evidence="4 6" id="KW-0472">Membrane</keyword>
<dbReference type="GO" id="GO:0008233">
    <property type="term" value="F:peptidase activity"/>
    <property type="evidence" value="ECO:0007669"/>
    <property type="project" value="UniProtKB-KW"/>
</dbReference>
<evidence type="ECO:0000256" key="1">
    <source>
        <dbReference type="ARBA" id="ARBA00004141"/>
    </source>
</evidence>
<keyword evidence="10" id="KW-0645">Protease</keyword>
<feature type="domain" description="NfeD-like C-terminal" evidence="7">
    <location>
        <begin position="435"/>
        <end position="486"/>
    </location>
</feature>
<keyword evidence="3 6" id="KW-1133">Transmembrane helix</keyword>
<dbReference type="InterPro" id="IPR002810">
    <property type="entry name" value="NfeD-like_C"/>
</dbReference>
<dbReference type="InterPro" id="IPR056739">
    <property type="entry name" value="NfeD_membrane"/>
</dbReference>
<dbReference type="Gene3D" id="3.90.226.10">
    <property type="entry name" value="2-enoyl-CoA Hydratase, Chain A, domain 1"/>
    <property type="match status" value="1"/>
</dbReference>
<feature type="transmembrane region" description="Helical" evidence="6">
    <location>
        <begin position="342"/>
        <end position="359"/>
    </location>
</feature>
<proteinExistence type="predicted"/>
<dbReference type="GO" id="GO:0006508">
    <property type="term" value="P:proteolysis"/>
    <property type="evidence" value="ECO:0007669"/>
    <property type="project" value="UniProtKB-KW"/>
</dbReference>
<sequence>MNKKSKYRLVFSFLSIFIGIFLFVIHTSFSISDNKVHLITLDDDTINPVTAEYIIQSIDRAEIENAECLVIKLDTPGGLLSSTRLIVKRMLTAKVPIIVYIAPGGSRAGSAGVFITYASHVAAMAPSTNIGAAHPVKMGGGGLPKKMGDWKELKELTKTLKEHIKQIKREEQKGVEKEDKKNIENEDGLNNDENPMVSKILQDTTAFIRAIAKERHRNAEWAVKSVSKSLSITDKEALEKGVIEIIAKSEEDLLNQLDGYTVIIEGKERILATNNITIERIEMNARQKFFNILANPNIAYFLMILGFYGLLFEVTHPGFGVPGIMGTIFLILAFYSMQTLPMNYAGLALLILGLILLIAEAYIPGFGFFSLGGLVSLVLGSMLLFDSIDPVMRVSMPIIITFSITTAIMTLLLLRLVIKSSKAKIMGGKEGLLQEIGEAHVSFGFGKKGTIFVHGELWNATSDLPIKKGEEVQIQEVKGLMLKVKPKIEEVK</sequence>
<feature type="compositionally biased region" description="Basic and acidic residues" evidence="5">
    <location>
        <begin position="170"/>
        <end position="184"/>
    </location>
</feature>
<evidence type="ECO:0000256" key="5">
    <source>
        <dbReference type="SAM" id="MobiDB-lite"/>
    </source>
</evidence>
<dbReference type="Pfam" id="PF24961">
    <property type="entry name" value="NfeD_membrane"/>
    <property type="match status" value="1"/>
</dbReference>
<dbReference type="PANTHER" id="PTHR33507">
    <property type="entry name" value="INNER MEMBRANE PROTEIN YBBJ"/>
    <property type="match status" value="1"/>
</dbReference>
<comment type="subcellular location">
    <subcellularLocation>
        <location evidence="1">Membrane</location>
        <topology evidence="1">Multi-pass membrane protein</topology>
    </subcellularLocation>
</comment>
<reference evidence="10" key="1">
    <citation type="submission" date="2018-06" db="EMBL/GenBank/DDBJ databases">
        <authorList>
            <person name="Zhirakovskaya E."/>
        </authorList>
    </citation>
    <scope>NUCLEOTIDE SEQUENCE</scope>
</reference>
<dbReference type="Pfam" id="PF25145">
    <property type="entry name" value="NfeD1b_N"/>
    <property type="match status" value="1"/>
</dbReference>
<feature type="transmembrane region" description="Helical" evidence="6">
    <location>
        <begin position="366"/>
        <end position="385"/>
    </location>
</feature>
<evidence type="ECO:0000313" key="10">
    <source>
        <dbReference type="EMBL" id="VAX38238.1"/>
    </source>
</evidence>
<dbReference type="InterPro" id="IPR012340">
    <property type="entry name" value="NA-bd_OB-fold"/>
</dbReference>
<dbReference type="CDD" id="cd07020">
    <property type="entry name" value="Clp_protease_NfeD_1"/>
    <property type="match status" value="1"/>
</dbReference>
<dbReference type="InterPro" id="IPR029045">
    <property type="entry name" value="ClpP/crotonase-like_dom_sf"/>
</dbReference>
<feature type="transmembrane region" description="Helical" evidence="6">
    <location>
        <begin position="318"/>
        <end position="336"/>
    </location>
</feature>